<accession>G0V4F6</accession>
<dbReference type="PANTHER" id="PTHR35787">
    <property type="entry name" value="GLYCEROL UPTAKE OPERON ANTITERMINATOR REGULATORY PROTEIN"/>
    <property type="match status" value="1"/>
</dbReference>
<dbReference type="STRING" id="857293.CAAU_0347"/>
<dbReference type="Gene3D" id="3.20.20.70">
    <property type="entry name" value="Aldolase class I"/>
    <property type="match status" value="1"/>
</dbReference>
<organism evidence="1 2">
    <name type="scientific">Caloramator australicus RC3</name>
    <dbReference type="NCBI Taxonomy" id="857293"/>
    <lineage>
        <taxon>Bacteria</taxon>
        <taxon>Bacillati</taxon>
        <taxon>Bacillota</taxon>
        <taxon>Clostridia</taxon>
        <taxon>Eubacteriales</taxon>
        <taxon>Clostridiaceae</taxon>
        <taxon>Caloramator</taxon>
    </lineage>
</organism>
<dbReference type="AlphaFoldDB" id="G0V4F6"/>
<evidence type="ECO:0000313" key="1">
    <source>
        <dbReference type="EMBL" id="CCC57996.1"/>
    </source>
</evidence>
<dbReference type="Pfam" id="PF04309">
    <property type="entry name" value="G3P_antiterm"/>
    <property type="match status" value="1"/>
</dbReference>
<dbReference type="InterPro" id="IPR006699">
    <property type="entry name" value="GlpP"/>
</dbReference>
<keyword evidence="2" id="KW-1185">Reference proteome</keyword>
<proteinExistence type="predicted"/>
<dbReference type="eggNOG" id="COG1954">
    <property type="taxonomic scope" value="Bacteria"/>
</dbReference>
<dbReference type="InterPro" id="IPR013785">
    <property type="entry name" value="Aldolase_TIM"/>
</dbReference>
<dbReference type="PANTHER" id="PTHR35787:SF1">
    <property type="entry name" value="GLYCEROL UPTAKE OPERON ANTITERMINATOR REGULATORY PROTEIN"/>
    <property type="match status" value="1"/>
</dbReference>
<dbReference type="Proteomes" id="UP000007652">
    <property type="component" value="Unassembled WGS sequence"/>
</dbReference>
<gene>
    <name evidence="1" type="ORF">CAAU_0347</name>
</gene>
<evidence type="ECO:0000313" key="2">
    <source>
        <dbReference type="Proteomes" id="UP000007652"/>
    </source>
</evidence>
<reference evidence="1 2" key="1">
    <citation type="journal article" date="2011" name="J. Bacteriol.">
        <title>Draft genome sequence of Caloramator australicus strain RC3T, a thermoanaerobe from the Great Artesian Basin of Australia.</title>
        <authorList>
            <person name="Ogg C.D."/>
            <person name="Patel B.K.C."/>
        </authorList>
    </citation>
    <scope>NUCLEOTIDE SEQUENCE [LARGE SCALE GENOMIC DNA]</scope>
    <source>
        <strain evidence="1 2">RC3</strain>
    </source>
</reference>
<dbReference type="EMBL" id="CAKP01000016">
    <property type="protein sequence ID" value="CCC57996.1"/>
    <property type="molecule type" value="Genomic_DNA"/>
</dbReference>
<dbReference type="GO" id="GO:0006355">
    <property type="term" value="P:regulation of DNA-templated transcription"/>
    <property type="evidence" value="ECO:0007669"/>
    <property type="project" value="InterPro"/>
</dbReference>
<name>G0V4F6_9CLOT</name>
<protein>
    <submittedName>
        <fullName evidence="1">Glycerol uptake operon antiterminator regulatory protein</fullName>
    </submittedName>
</protein>
<sequence>MPGLAYKVIKKIHRHINVPVIAGGLILDKSDVENALSSGAVGISTSSRDLW</sequence>
<dbReference type="GO" id="GO:0006071">
    <property type="term" value="P:glycerol metabolic process"/>
    <property type="evidence" value="ECO:0007669"/>
    <property type="project" value="InterPro"/>
</dbReference>
<comment type="caution">
    <text evidence="1">The sequence shown here is derived from an EMBL/GenBank/DDBJ whole genome shotgun (WGS) entry which is preliminary data.</text>
</comment>
<dbReference type="SUPFAM" id="SSF110391">
    <property type="entry name" value="GlpP-like"/>
    <property type="match status" value="1"/>
</dbReference>